<feature type="domain" description="DUF5720" evidence="1">
    <location>
        <begin position="74"/>
        <end position="171"/>
    </location>
</feature>
<protein>
    <recommendedName>
        <fullName evidence="1">DUF5720 domain-containing protein</fullName>
    </recommendedName>
</protein>
<organism evidence="2 3">
    <name type="scientific">Schaedlerella arabinosiphila</name>
    <dbReference type="NCBI Taxonomy" id="2044587"/>
    <lineage>
        <taxon>Bacteria</taxon>
        <taxon>Bacillati</taxon>
        <taxon>Bacillota</taxon>
        <taxon>Clostridia</taxon>
        <taxon>Lachnospirales</taxon>
        <taxon>Lachnospiraceae</taxon>
        <taxon>Schaedlerella</taxon>
    </lineage>
</organism>
<evidence type="ECO:0000259" key="1">
    <source>
        <dbReference type="Pfam" id="PF18987"/>
    </source>
</evidence>
<gene>
    <name evidence="2" type="ORF">FMM80_05010</name>
</gene>
<evidence type="ECO:0000313" key="3">
    <source>
        <dbReference type="Proteomes" id="UP000474104"/>
    </source>
</evidence>
<dbReference type="Pfam" id="PF18987">
    <property type="entry name" value="DUF5720"/>
    <property type="match status" value="1"/>
</dbReference>
<proteinExistence type="predicted"/>
<dbReference type="RefSeq" id="WP_004070215.1">
    <property type="nucleotide sequence ID" value="NZ_VIRB01000035.1"/>
</dbReference>
<reference evidence="2 3" key="1">
    <citation type="submission" date="2019-07" db="EMBL/GenBank/DDBJ databases">
        <title>Draft genome sequences of 15 bacterial species constituting the stable defined intestinal microbiota of the GM15 gnotobiotic mouse model.</title>
        <authorList>
            <person name="Elie C."/>
            <person name="Mathieu A."/>
            <person name="Saliou A."/>
            <person name="Darnaud M."/>
            <person name="Leulier F."/>
            <person name="Tamellini A."/>
        </authorList>
    </citation>
    <scope>NUCLEOTIDE SEQUENCE [LARGE SCALE GENOMIC DNA]</scope>
    <source>
        <strain evidence="3">ASF 502</strain>
    </source>
</reference>
<sequence>MRFTRSELEMIYKYEATTKEDTVKAMRDEQSVARDDLTRIIIRNAADKLEKLPEPECSRFIADNKAYFIGQGRSSVLRRLNEAKERLKQPVLQGHDLSGRERFQPDTRHMIVLDVLNNDSPVGFKGERYRFFLSDGRYRNAVESEKRGEIKIRSHAAVVSGKLYPDKKAEHDR</sequence>
<accession>A0A9X5C5H8</accession>
<name>A0A9X5C5H8_9FIRM</name>
<dbReference type="AlphaFoldDB" id="A0A9X5C5H8"/>
<dbReference type="Proteomes" id="UP000474104">
    <property type="component" value="Unassembled WGS sequence"/>
</dbReference>
<comment type="caution">
    <text evidence="2">The sequence shown here is derived from an EMBL/GenBank/DDBJ whole genome shotgun (WGS) entry which is preliminary data.</text>
</comment>
<dbReference type="OrthoDB" id="9807940at2"/>
<dbReference type="EMBL" id="VIRB01000035">
    <property type="protein sequence ID" value="NDO68101.1"/>
    <property type="molecule type" value="Genomic_DNA"/>
</dbReference>
<evidence type="ECO:0000313" key="2">
    <source>
        <dbReference type="EMBL" id="NDO68101.1"/>
    </source>
</evidence>
<dbReference type="InterPro" id="IPR043778">
    <property type="entry name" value="DUF5720"/>
</dbReference>